<name>A0AAD5MWG3_PARTN</name>
<protein>
    <submittedName>
        <fullName evidence="1">Uncharacterized protein</fullName>
    </submittedName>
</protein>
<dbReference type="AlphaFoldDB" id="A0AAD5MWG3"/>
<dbReference type="EMBL" id="JAHQIW010002288">
    <property type="protein sequence ID" value="KAJ1354964.1"/>
    <property type="molecule type" value="Genomic_DNA"/>
</dbReference>
<proteinExistence type="predicted"/>
<dbReference type="Proteomes" id="UP001196413">
    <property type="component" value="Unassembled WGS sequence"/>
</dbReference>
<sequence>MDAFSFTGHLSEFYCPNRPPLLCEKETLDMKRNYMFARTAQYDDLFKDQILTTSGSPRFVL</sequence>
<organism evidence="1 2">
    <name type="scientific">Parelaphostrongylus tenuis</name>
    <name type="common">Meningeal worm</name>
    <dbReference type="NCBI Taxonomy" id="148309"/>
    <lineage>
        <taxon>Eukaryota</taxon>
        <taxon>Metazoa</taxon>
        <taxon>Ecdysozoa</taxon>
        <taxon>Nematoda</taxon>
        <taxon>Chromadorea</taxon>
        <taxon>Rhabditida</taxon>
        <taxon>Rhabditina</taxon>
        <taxon>Rhabditomorpha</taxon>
        <taxon>Strongyloidea</taxon>
        <taxon>Metastrongylidae</taxon>
        <taxon>Parelaphostrongylus</taxon>
    </lineage>
</organism>
<reference evidence="1" key="1">
    <citation type="submission" date="2021-06" db="EMBL/GenBank/DDBJ databases">
        <title>Parelaphostrongylus tenuis whole genome reference sequence.</title>
        <authorList>
            <person name="Garwood T.J."/>
            <person name="Larsen P.A."/>
            <person name="Fountain-Jones N.M."/>
            <person name="Garbe J.R."/>
            <person name="Macchietto M.G."/>
            <person name="Kania S.A."/>
            <person name="Gerhold R.W."/>
            <person name="Richards J.E."/>
            <person name="Wolf T.M."/>
        </authorList>
    </citation>
    <scope>NUCLEOTIDE SEQUENCE</scope>
    <source>
        <strain evidence="1">MNPRO001-30</strain>
        <tissue evidence="1">Meninges</tissue>
    </source>
</reference>
<keyword evidence="2" id="KW-1185">Reference proteome</keyword>
<accession>A0AAD5MWG3</accession>
<gene>
    <name evidence="1" type="ORF">KIN20_012068</name>
</gene>
<evidence type="ECO:0000313" key="2">
    <source>
        <dbReference type="Proteomes" id="UP001196413"/>
    </source>
</evidence>
<evidence type="ECO:0000313" key="1">
    <source>
        <dbReference type="EMBL" id="KAJ1354964.1"/>
    </source>
</evidence>
<comment type="caution">
    <text evidence="1">The sequence shown here is derived from an EMBL/GenBank/DDBJ whole genome shotgun (WGS) entry which is preliminary data.</text>
</comment>